<gene>
    <name evidence="1" type="ORF">A3G49_02465</name>
</gene>
<comment type="caution">
    <text evidence="1">The sequence shown here is derived from an EMBL/GenBank/DDBJ whole genome shotgun (WGS) entry which is preliminary data.</text>
</comment>
<protein>
    <recommendedName>
        <fullName evidence="3">Plasmid stabilization protein</fullName>
    </recommendedName>
</protein>
<evidence type="ECO:0008006" key="3">
    <source>
        <dbReference type="Google" id="ProtNLM"/>
    </source>
</evidence>
<accession>A0A1G2LNM3</accession>
<sequence>MAKYIVLTTSLFDREAGKLAKFHRNITDVLSSVIFVLENDPFNNSRHYDIRKLESVKHGEGQFRIRLGQWRIRYDVEDDKVILYSFRDRKEGY</sequence>
<name>A0A1G2LNM3_9BACT</name>
<dbReference type="Proteomes" id="UP000177171">
    <property type="component" value="Unassembled WGS sequence"/>
</dbReference>
<dbReference type="SUPFAM" id="SSF143011">
    <property type="entry name" value="RelE-like"/>
    <property type="match status" value="1"/>
</dbReference>
<evidence type="ECO:0000313" key="1">
    <source>
        <dbReference type="EMBL" id="OHA13205.1"/>
    </source>
</evidence>
<organism evidence="1 2">
    <name type="scientific">Candidatus Sungbacteria bacterium RIFCSPLOWO2_12_FULL_41_11</name>
    <dbReference type="NCBI Taxonomy" id="1802286"/>
    <lineage>
        <taxon>Bacteria</taxon>
        <taxon>Candidatus Sungiibacteriota</taxon>
    </lineage>
</organism>
<evidence type="ECO:0000313" key="2">
    <source>
        <dbReference type="Proteomes" id="UP000177171"/>
    </source>
</evidence>
<dbReference type="EMBL" id="MHQY01000033">
    <property type="protein sequence ID" value="OHA13205.1"/>
    <property type="molecule type" value="Genomic_DNA"/>
</dbReference>
<dbReference type="Gene3D" id="3.30.2310.20">
    <property type="entry name" value="RelE-like"/>
    <property type="match status" value="1"/>
</dbReference>
<dbReference type="InterPro" id="IPR035093">
    <property type="entry name" value="RelE/ParE_toxin_dom_sf"/>
</dbReference>
<dbReference type="AlphaFoldDB" id="A0A1G2LNM3"/>
<proteinExistence type="predicted"/>
<reference evidence="1 2" key="1">
    <citation type="journal article" date="2016" name="Nat. Commun.">
        <title>Thousands of microbial genomes shed light on interconnected biogeochemical processes in an aquifer system.</title>
        <authorList>
            <person name="Anantharaman K."/>
            <person name="Brown C.T."/>
            <person name="Hug L.A."/>
            <person name="Sharon I."/>
            <person name="Castelle C.J."/>
            <person name="Probst A.J."/>
            <person name="Thomas B.C."/>
            <person name="Singh A."/>
            <person name="Wilkins M.J."/>
            <person name="Karaoz U."/>
            <person name="Brodie E.L."/>
            <person name="Williams K.H."/>
            <person name="Hubbard S.S."/>
            <person name="Banfield J.F."/>
        </authorList>
    </citation>
    <scope>NUCLEOTIDE SEQUENCE [LARGE SCALE GENOMIC DNA]</scope>
</reference>